<gene>
    <name evidence="1" type="ORF">ACFSTE_10605</name>
</gene>
<dbReference type="Proteomes" id="UP001597459">
    <property type="component" value="Unassembled WGS sequence"/>
</dbReference>
<name>A0ABW5N6M9_9FLAO</name>
<dbReference type="EMBL" id="JBHULX010000017">
    <property type="protein sequence ID" value="MFD2591275.1"/>
    <property type="molecule type" value="Genomic_DNA"/>
</dbReference>
<evidence type="ECO:0000313" key="1">
    <source>
        <dbReference type="EMBL" id="MFD2591275.1"/>
    </source>
</evidence>
<comment type="caution">
    <text evidence="1">The sequence shown here is derived from an EMBL/GenBank/DDBJ whole genome shotgun (WGS) entry which is preliminary data.</text>
</comment>
<evidence type="ECO:0008006" key="3">
    <source>
        <dbReference type="Google" id="ProtNLM"/>
    </source>
</evidence>
<dbReference type="RefSeq" id="WP_378256412.1">
    <property type="nucleotide sequence ID" value="NZ_JBHSJV010000001.1"/>
</dbReference>
<organism evidence="1 2">
    <name type="scientific">Aquimarina hainanensis</name>
    <dbReference type="NCBI Taxonomy" id="1578017"/>
    <lineage>
        <taxon>Bacteria</taxon>
        <taxon>Pseudomonadati</taxon>
        <taxon>Bacteroidota</taxon>
        <taxon>Flavobacteriia</taxon>
        <taxon>Flavobacteriales</taxon>
        <taxon>Flavobacteriaceae</taxon>
        <taxon>Aquimarina</taxon>
    </lineage>
</organism>
<evidence type="ECO:0000313" key="2">
    <source>
        <dbReference type="Proteomes" id="UP001597459"/>
    </source>
</evidence>
<keyword evidence="2" id="KW-1185">Reference proteome</keyword>
<reference evidence="2" key="1">
    <citation type="journal article" date="2019" name="Int. J. Syst. Evol. Microbiol.">
        <title>The Global Catalogue of Microorganisms (GCM) 10K type strain sequencing project: providing services to taxonomists for standard genome sequencing and annotation.</title>
        <authorList>
            <consortium name="The Broad Institute Genomics Platform"/>
            <consortium name="The Broad Institute Genome Sequencing Center for Infectious Disease"/>
            <person name="Wu L."/>
            <person name="Ma J."/>
        </authorList>
    </citation>
    <scope>NUCLEOTIDE SEQUENCE [LARGE SCALE GENOMIC DNA]</scope>
    <source>
        <strain evidence="2">KCTC 42423</strain>
    </source>
</reference>
<proteinExistence type="predicted"/>
<accession>A0ABW5N6M9</accession>
<sequence length="173" mass="20255">MKPLLIPLFLCVCITSSAKKYDIQDRNVIDFAEKTLTEVAVVVPVLAYNEFTFFNGDFPISKEFYLLQAKDIVRKKRKIEEICFANYVMFEGQYFTKTSPKKKSKYRMAKKRLREIRRLNRAVNADPDLLTGSRFWDGIIEFIGEVLRSSSEAYPSYYKSMYRDSFYEGAPVQ</sequence>
<protein>
    <recommendedName>
        <fullName evidence="3">DUF4294 domain-containing protein</fullName>
    </recommendedName>
</protein>